<evidence type="ECO:0000256" key="2">
    <source>
        <dbReference type="SAM" id="SignalP"/>
    </source>
</evidence>
<reference evidence="3 4" key="1">
    <citation type="submission" date="2020-04" db="EMBL/GenBank/DDBJ databases">
        <title>Plant Genome Project.</title>
        <authorList>
            <person name="Zhang R.-G."/>
        </authorList>
    </citation>
    <scope>NUCLEOTIDE SEQUENCE [LARGE SCALE GENOMIC DNA]</scope>
    <source>
        <strain evidence="3">YNK0</strain>
        <tissue evidence="3">Leaf</tissue>
    </source>
</reference>
<dbReference type="AlphaFoldDB" id="A0A835D4I1"/>
<name>A0A835D4I1_TETSI</name>
<dbReference type="PANTHER" id="PTHR33474">
    <property type="entry name" value="TRANSMEMBRANE PROTEIN"/>
    <property type="match status" value="1"/>
</dbReference>
<feature type="signal peptide" evidence="2">
    <location>
        <begin position="1"/>
        <end position="19"/>
    </location>
</feature>
<proteinExistence type="predicted"/>
<keyword evidence="4" id="KW-1185">Reference proteome</keyword>
<evidence type="ECO:0000256" key="1">
    <source>
        <dbReference type="SAM" id="MobiDB-lite"/>
    </source>
</evidence>
<gene>
    <name evidence="3" type="ORF">HHK36_024295</name>
</gene>
<feature type="region of interest" description="Disordered" evidence="1">
    <location>
        <begin position="199"/>
        <end position="220"/>
    </location>
</feature>
<protein>
    <submittedName>
        <fullName evidence="3">Uncharacterized protein</fullName>
    </submittedName>
</protein>
<feature type="chain" id="PRO_5032582229" evidence="2">
    <location>
        <begin position="20"/>
        <end position="220"/>
    </location>
</feature>
<sequence>MLATIPGVLPIALLGSCIAANPPTATALLPSWTQTRARGPQASLSLPPLREVSPTALPKTNLPAIVVPCSLPSATPVPADPSRISPVSSRAASSPLPADLSSVSTIDLVVDLAHTPAPMQSDTDAPAPPSHSYYLWSTALHLLVILLSFSHLMSLNAVPIASIGNLLDETQGLVASENTQQANTEETWEEEFVNGRMDFEKKDYSGPGANDRHTPKSPLD</sequence>
<dbReference type="EMBL" id="JABCRI010000018">
    <property type="protein sequence ID" value="KAF8389776.1"/>
    <property type="molecule type" value="Genomic_DNA"/>
</dbReference>
<evidence type="ECO:0000313" key="3">
    <source>
        <dbReference type="EMBL" id="KAF8389776.1"/>
    </source>
</evidence>
<comment type="caution">
    <text evidence="3">The sequence shown here is derived from an EMBL/GenBank/DDBJ whole genome shotgun (WGS) entry which is preliminary data.</text>
</comment>
<dbReference type="OrthoDB" id="747636at2759"/>
<dbReference type="PANTHER" id="PTHR33474:SF2">
    <property type="entry name" value="TRANSMEMBRANE PROTEIN"/>
    <property type="match status" value="1"/>
</dbReference>
<keyword evidence="2" id="KW-0732">Signal</keyword>
<dbReference type="Proteomes" id="UP000655225">
    <property type="component" value="Unassembled WGS sequence"/>
</dbReference>
<organism evidence="3 4">
    <name type="scientific">Tetracentron sinense</name>
    <name type="common">Spur-leaf</name>
    <dbReference type="NCBI Taxonomy" id="13715"/>
    <lineage>
        <taxon>Eukaryota</taxon>
        <taxon>Viridiplantae</taxon>
        <taxon>Streptophyta</taxon>
        <taxon>Embryophyta</taxon>
        <taxon>Tracheophyta</taxon>
        <taxon>Spermatophyta</taxon>
        <taxon>Magnoliopsida</taxon>
        <taxon>Trochodendrales</taxon>
        <taxon>Trochodendraceae</taxon>
        <taxon>Tetracentron</taxon>
    </lineage>
</organism>
<accession>A0A835D4I1</accession>
<evidence type="ECO:0000313" key="4">
    <source>
        <dbReference type="Proteomes" id="UP000655225"/>
    </source>
</evidence>